<evidence type="ECO:0000313" key="14">
    <source>
        <dbReference type="EMBL" id="KKN42437.1"/>
    </source>
</evidence>
<evidence type="ECO:0000256" key="10">
    <source>
        <dbReference type="ARBA" id="ARBA00023012"/>
    </source>
</evidence>
<organism evidence="14">
    <name type="scientific">marine sediment metagenome</name>
    <dbReference type="NCBI Taxonomy" id="412755"/>
    <lineage>
        <taxon>unclassified sequences</taxon>
        <taxon>metagenomes</taxon>
        <taxon>ecological metagenomes</taxon>
    </lineage>
</organism>
<dbReference type="AlphaFoldDB" id="A0A0F9QZW0"/>
<evidence type="ECO:0000256" key="6">
    <source>
        <dbReference type="ARBA" id="ARBA00022679"/>
    </source>
</evidence>
<dbReference type="InterPro" id="IPR005467">
    <property type="entry name" value="His_kinase_dom"/>
</dbReference>
<dbReference type="SUPFAM" id="SSF55874">
    <property type="entry name" value="ATPase domain of HSP90 chaperone/DNA topoisomerase II/histidine kinase"/>
    <property type="match status" value="1"/>
</dbReference>
<keyword evidence="8" id="KW-0418">Kinase</keyword>
<dbReference type="CDD" id="cd16916">
    <property type="entry name" value="HATPase_CheA-like"/>
    <property type="match status" value="1"/>
</dbReference>
<keyword evidence="10" id="KW-0902">Two-component regulatory system</keyword>
<keyword evidence="5" id="KW-0597">Phosphoprotein</keyword>
<evidence type="ECO:0000256" key="1">
    <source>
        <dbReference type="ARBA" id="ARBA00000085"/>
    </source>
</evidence>
<accession>A0A0F9QZW0</accession>
<evidence type="ECO:0000259" key="11">
    <source>
        <dbReference type="PROSITE" id="PS50109"/>
    </source>
</evidence>
<evidence type="ECO:0000256" key="3">
    <source>
        <dbReference type="ARBA" id="ARBA00021495"/>
    </source>
</evidence>
<protein>
    <recommendedName>
        <fullName evidence="3">Chemotaxis protein CheA</fullName>
        <ecNumber evidence="2">2.7.13.3</ecNumber>
    </recommendedName>
</protein>
<dbReference type="Gene3D" id="3.30.565.10">
    <property type="entry name" value="Histidine kinase-like ATPase, C-terminal domain"/>
    <property type="match status" value="1"/>
</dbReference>
<dbReference type="InterPro" id="IPR002545">
    <property type="entry name" value="CheW-lke_dom"/>
</dbReference>
<dbReference type="FunFam" id="2.30.30.40:FF:000048">
    <property type="entry name" value="Chemotaxis protein CheA, putative"/>
    <property type="match status" value="1"/>
</dbReference>
<reference evidence="14" key="1">
    <citation type="journal article" date="2015" name="Nature">
        <title>Complex archaea that bridge the gap between prokaryotes and eukaryotes.</title>
        <authorList>
            <person name="Spang A."/>
            <person name="Saw J.H."/>
            <person name="Jorgensen S.L."/>
            <person name="Zaremba-Niedzwiedzka K."/>
            <person name="Martijn J."/>
            <person name="Lind A.E."/>
            <person name="van Eijk R."/>
            <person name="Schleper C."/>
            <person name="Guy L."/>
            <person name="Ettema T.J."/>
        </authorList>
    </citation>
    <scope>NUCLEOTIDE SEQUENCE</scope>
</reference>
<proteinExistence type="predicted"/>
<dbReference type="GO" id="GO:0005524">
    <property type="term" value="F:ATP binding"/>
    <property type="evidence" value="ECO:0007669"/>
    <property type="project" value="UniProtKB-KW"/>
</dbReference>
<dbReference type="CDD" id="cd00088">
    <property type="entry name" value="HPT"/>
    <property type="match status" value="1"/>
</dbReference>
<gene>
    <name evidence="14" type="ORF">LCGC14_0713190</name>
</gene>
<dbReference type="Pfam" id="PF02518">
    <property type="entry name" value="HATPase_c"/>
    <property type="match status" value="1"/>
</dbReference>
<name>A0A0F9QZW0_9ZZZZ</name>
<dbReference type="FunFam" id="3.30.565.10:FF:000016">
    <property type="entry name" value="Chemotaxis protein CheA, putative"/>
    <property type="match status" value="1"/>
</dbReference>
<dbReference type="PROSITE" id="PS50894">
    <property type="entry name" value="HPT"/>
    <property type="match status" value="1"/>
</dbReference>
<evidence type="ECO:0000256" key="4">
    <source>
        <dbReference type="ARBA" id="ARBA00022500"/>
    </source>
</evidence>
<comment type="caution">
    <text evidence="14">The sequence shown here is derived from an EMBL/GenBank/DDBJ whole genome shotgun (WGS) entry which is preliminary data.</text>
</comment>
<evidence type="ECO:0000256" key="9">
    <source>
        <dbReference type="ARBA" id="ARBA00022840"/>
    </source>
</evidence>
<sequence length="715" mass="78607">MSIDISQFHDVFFEESFEGLDAMESGLLNLNVGAADVDEINTIFRAAHSIKGGAGTFGFMGVSEFTHVMETMLDEMRNGQREVSVESTNLLLEAVDVLREMLTAVQQKQNTDDVRIADIRQKLEMMVADKLNSPTVDDTVMGEDQQAIDLETTETSNGSGWIIDFRPHHHLFQTGNDPVRMFRELESLGDLSIEMNDDELPAFADLEPEDSYLKWQLTLLGEIAESDVLEIFEWVEDDCDLVITPLDSNSVSVESQTIDDLDNTRLDSKNMASDIEGSALAEDAAPPLSESAENLSATVNNQATHQEAKANPAPAASIRVGTDKVDSLVNMVGELVITQSMLSQIGENFTPDMLPILIDGLAQLERNTREMQEGIMRIRMLPISFVFNRFPRLVHDMTDKMGKKVELKLTGEQTEIDKTVMEKIGDPLVHLVRNSLDHGLETPDIRLAAGKDETGTLLLKAFHQGGNIIIEIHDDGAGLNEDKILAKAIEKGLVNEGDALSPEKIHELVFLPGFSTAEVVTDVSGRGVGMDVVRKNINSLGGSVEVFSKRGEGSVFTIRLPLTLAIMDGQTIRVADESFIIPLISIIETVEVKAIDIKKVSGKGELFQLRDEYIPIIRLYSVFNLTPKITELEDGLLVIVEGDGQKMALFIDDLLGQQQVVIKSLETNYRKVIGISGATILGDGRVALILDISGVMALYRDPSLTQITLDNDRAA</sequence>
<evidence type="ECO:0000259" key="13">
    <source>
        <dbReference type="PROSITE" id="PS50894"/>
    </source>
</evidence>
<feature type="domain" description="Histidine kinase" evidence="11">
    <location>
        <begin position="357"/>
        <end position="564"/>
    </location>
</feature>
<dbReference type="Gene3D" id="1.20.120.160">
    <property type="entry name" value="HPT domain"/>
    <property type="match status" value="1"/>
</dbReference>
<dbReference type="Gene3D" id="1.10.287.560">
    <property type="entry name" value="Histidine kinase CheA-like, homodimeric domain"/>
    <property type="match status" value="1"/>
</dbReference>
<evidence type="ECO:0000256" key="5">
    <source>
        <dbReference type="ARBA" id="ARBA00022553"/>
    </source>
</evidence>
<dbReference type="SMART" id="SM00260">
    <property type="entry name" value="CheW"/>
    <property type="match status" value="1"/>
</dbReference>
<dbReference type="CDD" id="cd00731">
    <property type="entry name" value="CheA_reg"/>
    <property type="match status" value="1"/>
</dbReference>
<evidence type="ECO:0000259" key="12">
    <source>
        <dbReference type="PROSITE" id="PS50851"/>
    </source>
</evidence>
<evidence type="ECO:0000256" key="8">
    <source>
        <dbReference type="ARBA" id="ARBA00022777"/>
    </source>
</evidence>
<dbReference type="SMART" id="SM00073">
    <property type="entry name" value="HPT"/>
    <property type="match status" value="1"/>
</dbReference>
<dbReference type="InterPro" id="IPR036097">
    <property type="entry name" value="HisK_dim/P_sf"/>
</dbReference>
<evidence type="ECO:0000256" key="7">
    <source>
        <dbReference type="ARBA" id="ARBA00022741"/>
    </source>
</evidence>
<dbReference type="GO" id="GO:0006935">
    <property type="term" value="P:chemotaxis"/>
    <property type="evidence" value="ECO:0007669"/>
    <property type="project" value="UniProtKB-KW"/>
</dbReference>
<dbReference type="InterPro" id="IPR004358">
    <property type="entry name" value="Sig_transdc_His_kin-like_C"/>
</dbReference>
<dbReference type="PROSITE" id="PS50109">
    <property type="entry name" value="HIS_KIN"/>
    <property type="match status" value="1"/>
</dbReference>
<dbReference type="InterPro" id="IPR037006">
    <property type="entry name" value="CheA-like_homodim_sf"/>
</dbReference>
<feature type="domain" description="HPt" evidence="13">
    <location>
        <begin position="1"/>
        <end position="105"/>
    </location>
</feature>
<comment type="catalytic activity">
    <reaction evidence="1">
        <text>ATP + protein L-histidine = ADP + protein N-phospho-L-histidine.</text>
        <dbReference type="EC" id="2.7.13.3"/>
    </reaction>
</comment>
<dbReference type="InterPro" id="IPR008207">
    <property type="entry name" value="Sig_transdc_His_kin_Hpt_dom"/>
</dbReference>
<dbReference type="SMART" id="SM00387">
    <property type="entry name" value="HATPase_c"/>
    <property type="match status" value="1"/>
</dbReference>
<dbReference type="PANTHER" id="PTHR43395:SF10">
    <property type="entry name" value="CHEMOTAXIS PROTEIN CHEA"/>
    <property type="match status" value="1"/>
</dbReference>
<dbReference type="PRINTS" id="PR00344">
    <property type="entry name" value="BCTRLSENSOR"/>
</dbReference>
<keyword evidence="7" id="KW-0547">Nucleotide-binding</keyword>
<dbReference type="PANTHER" id="PTHR43395">
    <property type="entry name" value="SENSOR HISTIDINE KINASE CHEA"/>
    <property type="match status" value="1"/>
</dbReference>
<dbReference type="SMART" id="SM01231">
    <property type="entry name" value="H-kinase_dim"/>
    <property type="match status" value="1"/>
</dbReference>
<dbReference type="InterPro" id="IPR051315">
    <property type="entry name" value="Bact_Chemotaxis_CheA"/>
</dbReference>
<dbReference type="InterPro" id="IPR036890">
    <property type="entry name" value="HATPase_C_sf"/>
</dbReference>
<keyword evidence="9" id="KW-0067">ATP-binding</keyword>
<dbReference type="InterPro" id="IPR036061">
    <property type="entry name" value="CheW-like_dom_sf"/>
</dbReference>
<feature type="domain" description="CheW-like" evidence="12">
    <location>
        <begin position="566"/>
        <end position="701"/>
    </location>
</feature>
<dbReference type="Pfam" id="PF02895">
    <property type="entry name" value="H-kinase_dim"/>
    <property type="match status" value="1"/>
</dbReference>
<evidence type="ECO:0000256" key="2">
    <source>
        <dbReference type="ARBA" id="ARBA00012438"/>
    </source>
</evidence>
<dbReference type="GO" id="GO:0000155">
    <property type="term" value="F:phosphorelay sensor kinase activity"/>
    <property type="evidence" value="ECO:0007669"/>
    <property type="project" value="InterPro"/>
</dbReference>
<dbReference type="InterPro" id="IPR003594">
    <property type="entry name" value="HATPase_dom"/>
</dbReference>
<dbReference type="GO" id="GO:0005737">
    <property type="term" value="C:cytoplasm"/>
    <property type="evidence" value="ECO:0007669"/>
    <property type="project" value="InterPro"/>
</dbReference>
<dbReference type="Pfam" id="PF01584">
    <property type="entry name" value="CheW"/>
    <property type="match status" value="1"/>
</dbReference>
<dbReference type="EC" id="2.7.13.3" evidence="2"/>
<keyword evidence="4" id="KW-0145">Chemotaxis</keyword>
<dbReference type="SUPFAM" id="SSF50341">
    <property type="entry name" value="CheW-like"/>
    <property type="match status" value="1"/>
</dbReference>
<keyword evidence="6" id="KW-0808">Transferase</keyword>
<dbReference type="SUPFAM" id="SSF47384">
    <property type="entry name" value="Homodimeric domain of signal transducing histidine kinase"/>
    <property type="match status" value="1"/>
</dbReference>
<dbReference type="Gene3D" id="2.30.30.40">
    <property type="entry name" value="SH3 Domains"/>
    <property type="match status" value="1"/>
</dbReference>
<dbReference type="PROSITE" id="PS50851">
    <property type="entry name" value="CHEW"/>
    <property type="match status" value="1"/>
</dbReference>
<dbReference type="Pfam" id="PF01627">
    <property type="entry name" value="Hpt"/>
    <property type="match status" value="1"/>
</dbReference>
<dbReference type="SUPFAM" id="SSF47226">
    <property type="entry name" value="Histidine-containing phosphotransfer domain, HPT domain"/>
    <property type="match status" value="1"/>
</dbReference>
<dbReference type="InterPro" id="IPR004105">
    <property type="entry name" value="CheA-like_dim"/>
</dbReference>
<dbReference type="InterPro" id="IPR036641">
    <property type="entry name" value="HPT_dom_sf"/>
</dbReference>
<dbReference type="EMBL" id="LAZR01001580">
    <property type="protein sequence ID" value="KKN42437.1"/>
    <property type="molecule type" value="Genomic_DNA"/>
</dbReference>